<evidence type="ECO:0000313" key="2">
    <source>
        <dbReference type="Proteomes" id="UP000431264"/>
    </source>
</evidence>
<gene>
    <name evidence="1" type="ORF">GOQ30_16415</name>
</gene>
<sequence length="326" mass="36882">MTLPGRTYSSPAYRYGFNGMEKDDELKGNDNSYDFGSRMLDPRVGRFFSIDKLNSVTPSTSGYSTSGNSPIFKVDNKGDIEIIFHFYKKFKGKYYEAGTYKMEIKTDEDIKGITRDVMHINAYVSYDDGLSPEENKTTFKGITSYSIRKGTGLNKEEKFEKDNPGAYWLAKFMQKNPLGTGALVEAMTGEDMMTKEKLDNFGKGIKIAEGVLSLVSMGRAQTGSEIFKGWLIDNAFEETVIRIFNNDNMENGDMMNKITIFVFQTYKMKDIDRKKTFETIDAIVNKGIKGKELFDEILKQTNIDLTAPADKTQAAKKAVQIFNSEF</sequence>
<organism evidence="1 2">
    <name type="scientific">Flavobacterium profundi</name>
    <dbReference type="NCBI Taxonomy" id="1774945"/>
    <lineage>
        <taxon>Bacteria</taxon>
        <taxon>Pseudomonadati</taxon>
        <taxon>Bacteroidota</taxon>
        <taxon>Flavobacteriia</taxon>
        <taxon>Flavobacteriales</taxon>
        <taxon>Flavobacteriaceae</taxon>
        <taxon>Flavobacterium</taxon>
    </lineage>
</organism>
<keyword evidence="2" id="KW-1185">Reference proteome</keyword>
<protein>
    <recommendedName>
        <fullName evidence="3">RHS repeat-associated core domain-containing protein</fullName>
    </recommendedName>
</protein>
<dbReference type="Gene3D" id="2.180.10.10">
    <property type="entry name" value="RHS repeat-associated core"/>
    <property type="match status" value="1"/>
</dbReference>
<dbReference type="Proteomes" id="UP000431264">
    <property type="component" value="Unassembled WGS sequence"/>
</dbReference>
<evidence type="ECO:0008006" key="3">
    <source>
        <dbReference type="Google" id="ProtNLM"/>
    </source>
</evidence>
<dbReference type="AlphaFoldDB" id="A0A6I4IV48"/>
<dbReference type="OrthoDB" id="2972467at2"/>
<comment type="caution">
    <text evidence="1">The sequence shown here is derived from an EMBL/GenBank/DDBJ whole genome shotgun (WGS) entry which is preliminary data.</text>
</comment>
<accession>A0A6I4IV48</accession>
<name>A0A6I4IV48_9FLAO</name>
<dbReference type="EMBL" id="WQLW01000015">
    <property type="protein sequence ID" value="MVO10756.1"/>
    <property type="molecule type" value="Genomic_DNA"/>
</dbReference>
<reference evidence="2" key="1">
    <citation type="submission" date="2019-05" db="EMBL/GenBank/DDBJ databases">
        <title>Flavobacterium profundi sp. nov., isolated from a deep-sea seamount.</title>
        <authorList>
            <person name="Zhang D.-C."/>
        </authorList>
    </citation>
    <scope>NUCLEOTIDE SEQUENCE [LARGE SCALE GENOMIC DNA]</scope>
    <source>
        <strain evidence="2">TP390</strain>
    </source>
</reference>
<evidence type="ECO:0000313" key="1">
    <source>
        <dbReference type="EMBL" id="MVO10756.1"/>
    </source>
</evidence>
<proteinExistence type="predicted"/>